<dbReference type="EMBL" id="NSNE01000003">
    <property type="protein sequence ID" value="RPM20192.1"/>
    <property type="molecule type" value="Genomic_DNA"/>
</dbReference>
<evidence type="ECO:0000313" key="5">
    <source>
        <dbReference type="EMBL" id="CRO97751.1"/>
    </source>
</evidence>
<protein>
    <submittedName>
        <fullName evidence="6">Amino acid ABC transporter substrate-binding protein</fullName>
    </submittedName>
    <submittedName>
        <fullName evidence="5">Bacterial extracellular solute-binding proteins, family 3</fullName>
    </submittedName>
</protein>
<feature type="domain" description="Solute-binding protein family 3/N-terminal" evidence="4">
    <location>
        <begin position="22"/>
        <end position="243"/>
    </location>
</feature>
<dbReference type="Proteomes" id="UP000284767">
    <property type="component" value="Unassembled WGS sequence"/>
</dbReference>
<evidence type="ECO:0000313" key="8">
    <source>
        <dbReference type="Proteomes" id="UP000045039"/>
    </source>
</evidence>
<evidence type="ECO:0000313" key="6">
    <source>
        <dbReference type="EMBL" id="OTI65997.1"/>
    </source>
</evidence>
<reference evidence="7 10" key="4">
    <citation type="submission" date="2017-08" db="EMBL/GenBank/DDBJ databases">
        <authorList>
            <person name="Feschi L."/>
            <person name="Jeukens J."/>
            <person name="Emond-Rheault J.-G."/>
            <person name="Kukavica-Ibrulj I."/>
            <person name="Boyle B."/>
            <person name="Levesque R.C."/>
        </authorList>
    </citation>
    <scope>NUCLEOTIDE SEQUENCE [LARGE SCALE GENOMIC DNA]</scope>
    <source>
        <strain evidence="7 10">PA-W36</strain>
    </source>
</reference>
<comment type="caution">
    <text evidence="6">The sequence shown here is derived from an EMBL/GenBank/DDBJ whole genome shotgun (WGS) entry which is preliminary data.</text>
</comment>
<reference evidence="7 10" key="5">
    <citation type="submission" date="2019-01" db="EMBL/GenBank/DDBJ databases">
        <title>The Pseudomonas aeruginosa pan-genome provides new insights on its population structure, horizontal gene transfer and pathogenicity.</title>
        <authorList>
            <person name="Freschi L."/>
            <person name="Vincent A.T."/>
            <person name="Jeukens J."/>
            <person name="Emond-Rheault J.-G."/>
            <person name="Kukavica-Ibrulj I."/>
            <person name="Dupont M.-J."/>
            <person name="Charette S.J."/>
            <person name="Boyle B."/>
            <person name="Levesque R.C."/>
        </authorList>
    </citation>
    <scope>NUCLEOTIDE SEQUENCE [LARGE SCALE GENOMIC DNA]</scope>
    <source>
        <strain evidence="7 10">PA-W36</strain>
    </source>
</reference>
<evidence type="ECO:0000313" key="7">
    <source>
        <dbReference type="EMBL" id="RPM20192.1"/>
    </source>
</evidence>
<sequence length="258" mass="29246">MQACWLALCGWLLGGLAQAAETIRYCDYPVYPPISWSDGQQVRGLAPELVKRLFGALGYRVEVVVLGNWRRCLLDAAAGRVDLILAYRTPARDRDLAFSAEPVLREDVAIFYNRQRPVRIQSLGDLAGYRGGLLFGESYGADFDRFVGRHGNVEWVSDSRQNFGKLVRQRIDYIAHERRTGTLFAERLAGGENIRALPEPLTVDYLRVAVSRHSPLAAKMDEIDRALRGYRDDGSIQRWLDDSVRDYRRLAGNRADAW</sequence>
<dbReference type="SMART" id="SM00062">
    <property type="entry name" value="PBPb"/>
    <property type="match status" value="1"/>
</dbReference>
<dbReference type="AlphaFoldDB" id="A0A0F6RVL7"/>
<dbReference type="PANTHER" id="PTHR35936">
    <property type="entry name" value="MEMBRANE-BOUND LYTIC MUREIN TRANSGLYCOSYLASE F"/>
    <property type="match status" value="1"/>
</dbReference>
<evidence type="ECO:0000259" key="4">
    <source>
        <dbReference type="SMART" id="SM00062"/>
    </source>
</evidence>
<dbReference type="Gene3D" id="3.40.190.10">
    <property type="entry name" value="Periplasmic binding protein-like II"/>
    <property type="match status" value="2"/>
</dbReference>
<reference evidence="6 9" key="3">
    <citation type="submission" date="2017-05" db="EMBL/GenBank/DDBJ databases">
        <authorList>
            <person name="Song R."/>
            <person name="Chenine A.L."/>
            <person name="Ruprecht R.M."/>
        </authorList>
    </citation>
    <scope>NUCLEOTIDE SEQUENCE [LARGE SCALE GENOMIC DNA]</scope>
    <source>
        <strain evidence="6 9">S567_C10_BS</strain>
    </source>
</reference>
<comment type="similarity">
    <text evidence="1">Belongs to the bacterial solute-binding protein 3 family.</text>
</comment>
<accession>A0A0F6RVL7</accession>
<dbReference type="InterPro" id="IPR001638">
    <property type="entry name" value="Solute-binding_3/MltF_N"/>
</dbReference>
<dbReference type="Proteomes" id="UP000045039">
    <property type="component" value="Unassembled WGS sequence"/>
</dbReference>
<feature type="chain" id="PRO_5015038540" evidence="3">
    <location>
        <begin position="20"/>
        <end position="258"/>
    </location>
</feature>
<gene>
    <name evidence="6" type="ORF">CAZ10_01565</name>
    <name evidence="7" type="ORF">IPC1295_07870</name>
    <name evidence="5" type="ORF">PAERUG_P19_London_7_VIM_2_05_10_03042</name>
</gene>
<dbReference type="RefSeq" id="WP_003116156.1">
    <property type="nucleotide sequence ID" value="NZ_AP017302.1"/>
</dbReference>
<name>A0A0F6RVL7_PSEAI</name>
<evidence type="ECO:0000313" key="9">
    <source>
        <dbReference type="Proteomes" id="UP000194857"/>
    </source>
</evidence>
<dbReference type="Pfam" id="PF00497">
    <property type="entry name" value="SBP_bac_3"/>
    <property type="match status" value="1"/>
</dbReference>
<dbReference type="PANTHER" id="PTHR35936:SF6">
    <property type="entry name" value="AMINO ACID ABC TRANSPORTER SUBSTRATE-BINDING PAAT FAMILY PROTEIN"/>
    <property type="match status" value="1"/>
</dbReference>
<evidence type="ECO:0000256" key="2">
    <source>
        <dbReference type="ARBA" id="ARBA00022729"/>
    </source>
</evidence>
<dbReference type="SUPFAM" id="SSF53850">
    <property type="entry name" value="Periplasmic binding protein-like II"/>
    <property type="match status" value="1"/>
</dbReference>
<dbReference type="EMBL" id="NFFZ01000001">
    <property type="protein sequence ID" value="OTI65997.1"/>
    <property type="molecule type" value="Genomic_DNA"/>
</dbReference>
<feature type="signal peptide" evidence="3">
    <location>
        <begin position="1"/>
        <end position="19"/>
    </location>
</feature>
<reference evidence="5" key="1">
    <citation type="submission" date="2015-06" db="EMBL/GenBank/DDBJ databases">
        <authorList>
            <person name="Radhakrishnan R."/>
            <person name="Underwood A."/>
            <person name="Al-Shahib A."/>
        </authorList>
    </citation>
    <scope>NUCLEOTIDE SEQUENCE</scope>
    <source>
        <strain evidence="5">P19_London_7_VIM_2_05_10</strain>
    </source>
</reference>
<evidence type="ECO:0000256" key="1">
    <source>
        <dbReference type="ARBA" id="ARBA00010333"/>
    </source>
</evidence>
<evidence type="ECO:0000256" key="3">
    <source>
        <dbReference type="SAM" id="SignalP"/>
    </source>
</evidence>
<proteinExistence type="inferred from homology"/>
<dbReference type="EMBL" id="CVVU01000201">
    <property type="protein sequence ID" value="CRO97751.1"/>
    <property type="molecule type" value="Genomic_DNA"/>
</dbReference>
<organism evidence="6 9">
    <name type="scientific">Pseudomonas aeruginosa</name>
    <dbReference type="NCBI Taxonomy" id="287"/>
    <lineage>
        <taxon>Bacteria</taxon>
        <taxon>Pseudomonadati</taxon>
        <taxon>Pseudomonadota</taxon>
        <taxon>Gammaproteobacteria</taxon>
        <taxon>Pseudomonadales</taxon>
        <taxon>Pseudomonadaceae</taxon>
        <taxon>Pseudomonas</taxon>
    </lineage>
</organism>
<evidence type="ECO:0000313" key="10">
    <source>
        <dbReference type="Proteomes" id="UP000284767"/>
    </source>
</evidence>
<dbReference type="Proteomes" id="UP000194857">
    <property type="component" value="Unassembled WGS sequence"/>
</dbReference>
<reference evidence="8" key="2">
    <citation type="submission" date="2015-06" db="EMBL/GenBank/DDBJ databases">
        <authorList>
            <person name="Radhakrishnan Rajesh"/>
            <person name="Underwood Anthony"/>
            <person name="Al-Shahib Ali"/>
        </authorList>
    </citation>
    <scope>NUCLEOTIDE SEQUENCE [LARGE SCALE GENOMIC DNA]</scope>
    <source>
        <strain evidence="8">P19_London_7_VIM_2_05_10</strain>
    </source>
</reference>
<keyword evidence="2 3" id="KW-0732">Signal</keyword>